<evidence type="ECO:0000313" key="3">
    <source>
        <dbReference type="Proteomes" id="UP000000493"/>
    </source>
</evidence>
<feature type="chain" id="PRO_5030743968" evidence="1">
    <location>
        <begin position="20"/>
        <end position="224"/>
    </location>
</feature>
<keyword evidence="1" id="KW-0732">Signal</keyword>
<keyword evidence="3" id="KW-1185">Reference proteome</keyword>
<gene>
    <name evidence="2" type="ordered locus">Runsl_0579</name>
</gene>
<reference evidence="3" key="1">
    <citation type="submission" date="2011-06" db="EMBL/GenBank/DDBJ databases">
        <title>The complete genome of chromosome of Runella slithyformis DSM 19594.</title>
        <authorList>
            <consortium name="US DOE Joint Genome Institute (JGI-PGF)"/>
            <person name="Lucas S."/>
            <person name="Han J."/>
            <person name="Lapidus A."/>
            <person name="Bruce D."/>
            <person name="Goodwin L."/>
            <person name="Pitluck S."/>
            <person name="Peters L."/>
            <person name="Kyrpides N."/>
            <person name="Mavromatis K."/>
            <person name="Ivanova N."/>
            <person name="Ovchinnikova G."/>
            <person name="Zhang X."/>
            <person name="Misra M."/>
            <person name="Detter J.C."/>
            <person name="Tapia R."/>
            <person name="Han C."/>
            <person name="Land M."/>
            <person name="Hauser L."/>
            <person name="Markowitz V."/>
            <person name="Cheng J.-F."/>
            <person name="Hugenholtz P."/>
            <person name="Woyke T."/>
            <person name="Wu D."/>
            <person name="Tindall B."/>
            <person name="Faehrich R."/>
            <person name="Brambilla E."/>
            <person name="Klenk H.-P."/>
            <person name="Eisen J.A."/>
        </authorList>
    </citation>
    <scope>NUCLEOTIDE SEQUENCE [LARGE SCALE GENOMIC DNA]</scope>
    <source>
        <strain evidence="3">ATCC 29530 / DSM 19594 / LMG 11500 / NCIMB 11436 / LSU 4</strain>
    </source>
</reference>
<proteinExistence type="predicted"/>
<evidence type="ECO:0000313" key="2">
    <source>
        <dbReference type="EMBL" id="AEI47022.1"/>
    </source>
</evidence>
<sequence length="224" mass="25554">MKFSLITSLLLAFSTNTQAQNCLLTNQDKYDQLLPLEAIKKHFSGDMSKAKKEYRVNKNPKYRNHDTYSYNWPSDRTREMEMLGRKMTVPMSNRIGLTWVGDDMFRIAKKKSDVESFRHFYRNMTQKELDEAFGQAEKQVQNKTNATKEQKEAAVGMAKDMAAAAKYENVAGVGEAAVWKLNDNELIVLFKGYTFQVIADVSKDKATNLELAKKLAAEVLAKCK</sequence>
<dbReference type="KEGG" id="rsi:Runsl_0579"/>
<protein>
    <submittedName>
        <fullName evidence="2">Uncharacterized protein</fullName>
    </submittedName>
</protein>
<organism evidence="2 3">
    <name type="scientific">Runella slithyformis (strain ATCC 29530 / DSM 19594 / LMG 11500 / NCIMB 11436 / LSU 4)</name>
    <dbReference type="NCBI Taxonomy" id="761193"/>
    <lineage>
        <taxon>Bacteria</taxon>
        <taxon>Pseudomonadati</taxon>
        <taxon>Bacteroidota</taxon>
        <taxon>Cytophagia</taxon>
        <taxon>Cytophagales</taxon>
        <taxon>Spirosomataceae</taxon>
        <taxon>Runella</taxon>
    </lineage>
</organism>
<accession>A0A7U3ZGX8</accession>
<dbReference type="Proteomes" id="UP000000493">
    <property type="component" value="Chromosome"/>
</dbReference>
<evidence type="ECO:0000256" key="1">
    <source>
        <dbReference type="SAM" id="SignalP"/>
    </source>
</evidence>
<dbReference type="RefSeq" id="WP_013926346.1">
    <property type="nucleotide sequence ID" value="NC_015703.1"/>
</dbReference>
<name>A0A7U3ZGX8_RUNSL</name>
<feature type="signal peptide" evidence="1">
    <location>
        <begin position="1"/>
        <end position="19"/>
    </location>
</feature>
<reference evidence="2 3" key="2">
    <citation type="journal article" date="2012" name="Stand. Genomic Sci.">
        <title>Complete genome sequence of the aquatic bacterium Runella slithyformis type strain (LSU 4(T)).</title>
        <authorList>
            <person name="Copeland A."/>
            <person name="Zhang X."/>
            <person name="Misra M."/>
            <person name="Lapidus A."/>
            <person name="Nolan M."/>
            <person name="Lucas S."/>
            <person name="Deshpande S."/>
            <person name="Cheng J.F."/>
            <person name="Tapia R."/>
            <person name="Goodwin L.A."/>
            <person name="Pitluck S."/>
            <person name="Liolios K."/>
            <person name="Pagani I."/>
            <person name="Ivanova N."/>
            <person name="Mikhailova N."/>
            <person name="Pati A."/>
            <person name="Chen A."/>
            <person name="Palaniappan K."/>
            <person name="Land M."/>
            <person name="Hauser L."/>
            <person name="Pan C."/>
            <person name="Jeffries C.D."/>
            <person name="Detter J.C."/>
            <person name="Brambilla E.M."/>
            <person name="Rohde M."/>
            <person name="Djao O.D."/>
            <person name="Goker M."/>
            <person name="Sikorski J."/>
            <person name="Tindall B.J."/>
            <person name="Woyke T."/>
            <person name="Bristow J."/>
            <person name="Eisen J.A."/>
            <person name="Markowitz V."/>
            <person name="Hugenholtz P."/>
            <person name="Kyrpides N.C."/>
            <person name="Klenk H.P."/>
            <person name="Mavromatis K."/>
        </authorList>
    </citation>
    <scope>NUCLEOTIDE SEQUENCE [LARGE SCALE GENOMIC DNA]</scope>
    <source>
        <strain evidence="3">ATCC 29530 / DSM 19594 / LMG 11500 / NCIMB 11436 / LSU 4</strain>
    </source>
</reference>
<dbReference type="AlphaFoldDB" id="A0A7U3ZGX8"/>
<dbReference type="EMBL" id="CP002859">
    <property type="protein sequence ID" value="AEI47022.1"/>
    <property type="molecule type" value="Genomic_DNA"/>
</dbReference>